<feature type="compositionally biased region" description="Low complexity" evidence="22">
    <location>
        <begin position="255"/>
        <end position="265"/>
    </location>
</feature>
<keyword evidence="15" id="KW-0804">Transcription</keyword>
<dbReference type="eggNOG" id="KOG2150">
    <property type="taxonomic scope" value="Eukaryota"/>
</dbReference>
<evidence type="ECO:0000256" key="14">
    <source>
        <dbReference type="ARBA" id="ARBA00023158"/>
    </source>
</evidence>
<dbReference type="SUPFAM" id="SSF103506">
    <property type="entry name" value="Mitochondrial carrier"/>
    <property type="match status" value="1"/>
</dbReference>
<dbReference type="PANTHER" id="PTHR23326">
    <property type="entry name" value="CCR4 NOT-RELATED"/>
    <property type="match status" value="1"/>
</dbReference>
<dbReference type="InterPro" id="IPR007207">
    <property type="entry name" value="Not_N"/>
</dbReference>
<keyword evidence="6" id="KW-0217">Developmental protein</keyword>
<keyword evidence="10 20" id="KW-0812">Transmembrane</keyword>
<dbReference type="InterPro" id="IPR040168">
    <property type="entry name" value="Not2/3/5"/>
</dbReference>
<dbReference type="GO" id="GO:0030015">
    <property type="term" value="C:CCR4-NOT core complex"/>
    <property type="evidence" value="ECO:0007669"/>
    <property type="project" value="InterPro"/>
</dbReference>
<comment type="similarity">
    <text evidence="5">Belongs to the CNOT2/3/5 family.</text>
</comment>
<evidence type="ECO:0000256" key="11">
    <source>
        <dbReference type="ARBA" id="ARBA00022845"/>
    </source>
</evidence>
<evidence type="ECO:0000256" key="17">
    <source>
        <dbReference type="ARBA" id="ARBA00071433"/>
    </source>
</evidence>
<evidence type="ECO:0000256" key="7">
    <source>
        <dbReference type="ARBA" id="ARBA00022490"/>
    </source>
</evidence>
<feature type="compositionally biased region" description="Low complexity" evidence="22">
    <location>
        <begin position="307"/>
        <end position="348"/>
    </location>
</feature>
<keyword evidence="11" id="KW-0810">Translation regulation</keyword>
<keyword evidence="9" id="KW-0597">Phosphoprotein</keyword>
<evidence type="ECO:0000256" key="15">
    <source>
        <dbReference type="ARBA" id="ARBA00023163"/>
    </source>
</evidence>
<feature type="repeat" description="Solcar" evidence="20">
    <location>
        <begin position="757"/>
        <end position="841"/>
    </location>
</feature>
<dbReference type="InterPro" id="IPR023395">
    <property type="entry name" value="MCP_dom_sf"/>
</dbReference>
<evidence type="ECO:0000256" key="21">
    <source>
        <dbReference type="SAM" id="Coils"/>
    </source>
</evidence>
<dbReference type="eggNOG" id="KOG0766">
    <property type="taxonomic scope" value="Eukaryota"/>
</dbReference>
<feature type="coiled-coil region" evidence="21">
    <location>
        <begin position="41"/>
        <end position="68"/>
    </location>
</feature>
<evidence type="ECO:0000256" key="10">
    <source>
        <dbReference type="ARBA" id="ARBA00022692"/>
    </source>
</evidence>
<dbReference type="PROSITE" id="PS50920">
    <property type="entry name" value="SOLCAR"/>
    <property type="match status" value="2"/>
</dbReference>
<evidence type="ECO:0000256" key="6">
    <source>
        <dbReference type="ARBA" id="ARBA00022473"/>
    </source>
</evidence>
<keyword evidence="13 20" id="KW-0472">Membrane</keyword>
<dbReference type="Pfam" id="PF00153">
    <property type="entry name" value="Mito_carr"/>
    <property type="match status" value="3"/>
</dbReference>
<dbReference type="GO" id="GO:0000932">
    <property type="term" value="C:P-body"/>
    <property type="evidence" value="ECO:0007669"/>
    <property type="project" value="UniProtKB-SubCell"/>
</dbReference>
<dbReference type="EnsemblMetazoa" id="SMAR006553-RA">
    <property type="protein sequence ID" value="SMAR006553-PA"/>
    <property type="gene ID" value="SMAR006553"/>
</dbReference>
<accession>T1IZ81</accession>
<keyword evidence="21" id="KW-0175">Coiled coil</keyword>
<evidence type="ECO:0000256" key="12">
    <source>
        <dbReference type="ARBA" id="ARBA00023015"/>
    </source>
</evidence>
<dbReference type="Gene3D" id="2.30.30.1020">
    <property type="entry name" value="CCR4-NOT complex subunit 2/3/5, C-terminal domain"/>
    <property type="match status" value="1"/>
</dbReference>
<keyword evidence="7" id="KW-0963">Cytoplasm</keyword>
<evidence type="ECO:0000256" key="8">
    <source>
        <dbReference type="ARBA" id="ARBA00022491"/>
    </source>
</evidence>
<dbReference type="Proteomes" id="UP000014500">
    <property type="component" value="Unassembled WGS sequence"/>
</dbReference>
<comment type="subunit">
    <text evidence="19">Component of the CCR4-NOT complex; distinct complexes seem to exist that differ in the participation of probably mutually exclusive catalytic subunits. In the complex interacts directly with CNOT2. Interacts with TIP120B and NANOS2. Interacts with EBF1. Interacts in an RNA-independent manner with BICC1 (via KH domains).</text>
</comment>
<reference evidence="25" key="2">
    <citation type="submission" date="2015-02" db="UniProtKB">
        <authorList>
            <consortium name="EnsemblMetazoa"/>
        </authorList>
    </citation>
    <scope>IDENTIFICATION</scope>
</reference>
<evidence type="ECO:0000313" key="26">
    <source>
        <dbReference type="Proteomes" id="UP000014500"/>
    </source>
</evidence>
<dbReference type="Pfam" id="PF04065">
    <property type="entry name" value="Not3"/>
    <property type="match status" value="1"/>
</dbReference>
<keyword evidence="12" id="KW-0805">Transcription regulation</keyword>
<organism evidence="25 26">
    <name type="scientific">Strigamia maritima</name>
    <name type="common">European centipede</name>
    <name type="synonym">Geophilus maritimus</name>
    <dbReference type="NCBI Taxonomy" id="126957"/>
    <lineage>
        <taxon>Eukaryota</taxon>
        <taxon>Metazoa</taxon>
        <taxon>Ecdysozoa</taxon>
        <taxon>Arthropoda</taxon>
        <taxon>Myriapoda</taxon>
        <taxon>Chilopoda</taxon>
        <taxon>Pleurostigmophora</taxon>
        <taxon>Geophilomorpha</taxon>
        <taxon>Linotaeniidae</taxon>
        <taxon>Strigamia</taxon>
    </lineage>
</organism>
<evidence type="ECO:0000256" key="18">
    <source>
        <dbReference type="ARBA" id="ARBA00083548"/>
    </source>
</evidence>
<comment type="similarity">
    <text evidence="4">Belongs to the mitochondrial carrier (TC 2.A.29) family.</text>
</comment>
<dbReference type="AlphaFoldDB" id="T1IZ81"/>
<evidence type="ECO:0000256" key="19">
    <source>
        <dbReference type="ARBA" id="ARBA00093549"/>
    </source>
</evidence>
<feature type="domain" description="NOT2/NOT3/NOT5 C-terminal" evidence="24">
    <location>
        <begin position="578"/>
        <end position="701"/>
    </location>
</feature>
<dbReference type="GO" id="GO:0006355">
    <property type="term" value="P:regulation of DNA-templated transcription"/>
    <property type="evidence" value="ECO:0007669"/>
    <property type="project" value="InterPro"/>
</dbReference>
<keyword evidence="26" id="KW-1185">Reference proteome</keyword>
<evidence type="ECO:0000259" key="24">
    <source>
        <dbReference type="Pfam" id="PF04153"/>
    </source>
</evidence>
<dbReference type="Pfam" id="PF04153">
    <property type="entry name" value="NOT2_3_5_C"/>
    <property type="match status" value="1"/>
</dbReference>
<dbReference type="InterPro" id="IPR007282">
    <property type="entry name" value="NOT2/3/5_C"/>
</dbReference>
<proteinExistence type="inferred from homology"/>
<dbReference type="GO" id="GO:0005634">
    <property type="term" value="C:nucleus"/>
    <property type="evidence" value="ECO:0007669"/>
    <property type="project" value="UniProtKB-SubCell"/>
</dbReference>
<evidence type="ECO:0000256" key="16">
    <source>
        <dbReference type="ARBA" id="ARBA00023242"/>
    </source>
</evidence>
<dbReference type="GO" id="GO:2000036">
    <property type="term" value="P:regulation of stem cell population maintenance"/>
    <property type="evidence" value="ECO:0007669"/>
    <property type="project" value="UniProtKB-ARBA"/>
</dbReference>
<dbReference type="InterPro" id="IPR018108">
    <property type="entry name" value="MCP_transmembrane"/>
</dbReference>
<feature type="region of interest" description="Disordered" evidence="22">
    <location>
        <begin position="243"/>
        <end position="363"/>
    </location>
</feature>
<evidence type="ECO:0000313" key="25">
    <source>
        <dbReference type="EnsemblMetazoa" id="SMAR006553-PA"/>
    </source>
</evidence>
<evidence type="ECO:0000256" key="2">
    <source>
        <dbReference type="ARBA" id="ARBA00004141"/>
    </source>
</evidence>
<evidence type="ECO:0000256" key="1">
    <source>
        <dbReference type="ARBA" id="ARBA00004123"/>
    </source>
</evidence>
<evidence type="ECO:0000256" key="13">
    <source>
        <dbReference type="ARBA" id="ARBA00023136"/>
    </source>
</evidence>
<dbReference type="OMA" id="YKPQTPY"/>
<feature type="repeat" description="Solcar" evidence="20">
    <location>
        <begin position="850"/>
        <end position="933"/>
    </location>
</feature>
<feature type="domain" description="CCR4-Not complex component Not N-terminal" evidence="23">
    <location>
        <begin position="4"/>
        <end position="232"/>
    </location>
</feature>
<reference evidence="26" key="1">
    <citation type="submission" date="2011-05" db="EMBL/GenBank/DDBJ databases">
        <authorList>
            <person name="Richards S.R."/>
            <person name="Qu J."/>
            <person name="Jiang H."/>
            <person name="Jhangiani S.N."/>
            <person name="Agravi P."/>
            <person name="Goodspeed R."/>
            <person name="Gross S."/>
            <person name="Mandapat C."/>
            <person name="Jackson L."/>
            <person name="Mathew T."/>
            <person name="Pu L."/>
            <person name="Thornton R."/>
            <person name="Saada N."/>
            <person name="Wilczek-Boney K.B."/>
            <person name="Lee S."/>
            <person name="Kovar C."/>
            <person name="Wu Y."/>
            <person name="Scherer S.E."/>
            <person name="Worley K.C."/>
            <person name="Muzny D.M."/>
            <person name="Gibbs R."/>
        </authorList>
    </citation>
    <scope>NUCLEOTIDE SEQUENCE</scope>
    <source>
        <strain evidence="26">Brora</strain>
    </source>
</reference>
<dbReference type="GO" id="GO:0031047">
    <property type="term" value="P:regulatory ncRNA-mediated gene silencing"/>
    <property type="evidence" value="ECO:0007669"/>
    <property type="project" value="UniProtKB-KW"/>
</dbReference>
<evidence type="ECO:0000256" key="3">
    <source>
        <dbReference type="ARBA" id="ARBA00004201"/>
    </source>
</evidence>
<dbReference type="FunFam" id="2.30.30.1020:FF:000002">
    <property type="entry name" value="CCR4-NOT transcription complex subunit 3"/>
    <property type="match status" value="1"/>
</dbReference>
<evidence type="ECO:0000256" key="22">
    <source>
        <dbReference type="SAM" id="MobiDB-lite"/>
    </source>
</evidence>
<evidence type="ECO:0000256" key="20">
    <source>
        <dbReference type="PROSITE-ProRule" id="PRU00282"/>
    </source>
</evidence>
<name>T1IZ81_STRMM</name>
<feature type="compositionally biased region" description="Polar residues" evidence="22">
    <location>
        <begin position="349"/>
        <end position="358"/>
    </location>
</feature>
<dbReference type="HOGENOM" id="CLU_013819_1_1_1"/>
<dbReference type="InterPro" id="IPR038635">
    <property type="entry name" value="CCR4-NOT_su2/3/5_C_sf"/>
</dbReference>
<dbReference type="EMBL" id="AFFK01020413">
    <property type="status" value="NOT_ANNOTATED_CDS"/>
    <property type="molecule type" value="Genomic_DNA"/>
</dbReference>
<evidence type="ECO:0000256" key="4">
    <source>
        <dbReference type="ARBA" id="ARBA00006375"/>
    </source>
</evidence>
<sequence length="940" mass="105067">MADRRKLQGEIDRCLKKVSEGVETFEDIWQKVHNAANSNQKEKYEADLKKEIKKLQRLRDQIKSWIASGEIKDKSILLDNRKLIETQMERFKVVERETKTKAYSKEGLGAAQKLDPAQKEKDEITCWLATSIESLNIQVDQFESEIESLLAGTKKKKIDKDKQDRIDKLKIWLEKHRFHIKQLETLMRMLDNSTIDVDQIKKIRDDVEYYIESSQEPDFEENEFIYDDLDLEDMTAEEFLITGSSAEDENSTAQSTPSSTNSGSPSPNPGLVNHSKSCDDRDDIEKKKHKVVEDGVQPVKPSAVRANNPISNSSSNSNVTSSNKNVPTTPNKNTSNSTPNNSSSSSGNIMVNHTLNSSPPGPAYSVAVGGQQHNAAHNSMDGVKMVNSIDHSSCTFTSTSSINNNNSGGHGSAVLLSAVSTPLSSQSQSIQPAPSPIISSAAVHNNSSSVFNSQPLSVNSSTAIVANTSHLNSCVLMNGPMTPKVLETMSSLKSIAQQAVVNAGLESQIPITQPQVISERELCDNNSLTGPTKLKKPVATTTSTTEAHVPPLLGVQPLGQLQLNKESFYQLGMLEAAFHHLPHPSDSERLRHYLPRNPFPTPSYYAQTPPPHSDTVEFFQRLPTETLFFIFYYMEGTKAQYLAAKALKKQSWRFHTKYMMWFQRHEEPKTITDEFEQGTYIYFDYEKWGQRKKEGFTFEYRIRPKDALKIVVNVYQKETVSGFWKGTTPSILRCAPGVGVYFGTLHWLTINLTNGKTSPIEAMYLGAFARTISGVAILPFTVIKTRFESNIYKYQGVFHALNKIYTTEGARGLYCGLLPTLIRDVPFSSIYLLIYTQIKQSLGVTKDKNTEPYMHFLCAVVAGTFASLITHPADVIKTQMQLHPHHQKVGKVALHIYKVAGARGYFIGLSPRILRRTLVTATAWTTYEQVMLTVGLKQAV</sequence>
<dbReference type="PhylomeDB" id="T1IZ81"/>
<keyword evidence="14" id="KW-0943">RNA-mediated gene silencing</keyword>
<keyword evidence="16" id="KW-0539">Nucleus</keyword>
<evidence type="ECO:0000256" key="9">
    <source>
        <dbReference type="ARBA" id="ARBA00022553"/>
    </source>
</evidence>
<comment type="subcellular location">
    <subcellularLocation>
        <location evidence="3">Cytoplasm</location>
        <location evidence="3">P-body</location>
    </subcellularLocation>
    <subcellularLocation>
        <location evidence="2">Membrane</location>
        <topology evidence="2">Multi-pass membrane protein</topology>
    </subcellularLocation>
    <subcellularLocation>
        <location evidence="1">Nucleus</location>
    </subcellularLocation>
</comment>
<keyword evidence="8" id="KW-0678">Repressor</keyword>
<dbReference type="STRING" id="126957.T1IZ81"/>
<dbReference type="GO" id="GO:0006417">
    <property type="term" value="P:regulation of translation"/>
    <property type="evidence" value="ECO:0007669"/>
    <property type="project" value="UniProtKB-KW"/>
</dbReference>
<evidence type="ECO:0000256" key="5">
    <source>
        <dbReference type="ARBA" id="ARBA00007682"/>
    </source>
</evidence>
<evidence type="ECO:0000259" key="23">
    <source>
        <dbReference type="Pfam" id="PF04065"/>
    </source>
</evidence>
<dbReference type="GO" id="GO:0016020">
    <property type="term" value="C:membrane"/>
    <property type="evidence" value="ECO:0007669"/>
    <property type="project" value="UniProtKB-SubCell"/>
</dbReference>
<dbReference type="GO" id="GO:0005829">
    <property type="term" value="C:cytosol"/>
    <property type="evidence" value="ECO:0007669"/>
    <property type="project" value="UniProtKB-ARBA"/>
</dbReference>
<protein>
    <recommendedName>
        <fullName evidence="17">CCR4-NOT transcription complex subunit 3</fullName>
    </recommendedName>
    <alternativeName>
        <fullName evidence="18">CCR4-associated factor 3</fullName>
    </alternativeName>
</protein>
<feature type="compositionally biased region" description="Basic and acidic residues" evidence="22">
    <location>
        <begin position="276"/>
        <end position="286"/>
    </location>
</feature>